<comment type="caution">
    <text evidence="2">The sequence shown here is derived from an EMBL/GenBank/DDBJ whole genome shotgun (WGS) entry which is preliminary data.</text>
</comment>
<proteinExistence type="predicted"/>
<gene>
    <name evidence="2" type="ORF">NQU55_19180</name>
</gene>
<dbReference type="Proteomes" id="UP001142374">
    <property type="component" value="Unassembled WGS sequence"/>
</dbReference>
<keyword evidence="1" id="KW-0472">Membrane</keyword>
<evidence type="ECO:0000256" key="1">
    <source>
        <dbReference type="SAM" id="Phobius"/>
    </source>
</evidence>
<feature type="transmembrane region" description="Helical" evidence="1">
    <location>
        <begin position="6"/>
        <end position="28"/>
    </location>
</feature>
<keyword evidence="3" id="KW-1185">Reference proteome</keyword>
<dbReference type="AlphaFoldDB" id="A0A9X2LIP3"/>
<protein>
    <submittedName>
        <fullName evidence="2">Uncharacterized protein</fullName>
    </submittedName>
</protein>
<keyword evidence="1" id="KW-0812">Transmembrane</keyword>
<reference evidence="2" key="1">
    <citation type="submission" date="2022-06" db="EMBL/GenBank/DDBJ databases">
        <title>WGS of actinobacteria.</title>
        <authorList>
            <person name="Thawai C."/>
        </authorList>
    </citation>
    <scope>NUCLEOTIDE SEQUENCE</scope>
    <source>
        <strain evidence="2">AA8</strain>
    </source>
</reference>
<organism evidence="2 3">
    <name type="scientific">Streptomyces telluris</name>
    <dbReference type="NCBI Taxonomy" id="2720021"/>
    <lineage>
        <taxon>Bacteria</taxon>
        <taxon>Bacillati</taxon>
        <taxon>Actinomycetota</taxon>
        <taxon>Actinomycetes</taxon>
        <taxon>Kitasatosporales</taxon>
        <taxon>Streptomycetaceae</taxon>
        <taxon>Streptomyces</taxon>
    </lineage>
</organism>
<feature type="transmembrane region" description="Helical" evidence="1">
    <location>
        <begin position="40"/>
        <end position="59"/>
    </location>
</feature>
<accession>A0A9X2LIP3</accession>
<feature type="transmembrane region" description="Helical" evidence="1">
    <location>
        <begin position="149"/>
        <end position="170"/>
    </location>
</feature>
<feature type="transmembrane region" description="Helical" evidence="1">
    <location>
        <begin position="122"/>
        <end position="143"/>
    </location>
</feature>
<name>A0A9X2LIP3_9ACTN</name>
<feature type="transmembrane region" description="Helical" evidence="1">
    <location>
        <begin position="65"/>
        <end position="82"/>
    </location>
</feature>
<dbReference type="EMBL" id="JANIID010000017">
    <property type="protein sequence ID" value="MCQ8771873.1"/>
    <property type="molecule type" value="Genomic_DNA"/>
</dbReference>
<dbReference type="RefSeq" id="WP_206329905.1">
    <property type="nucleotide sequence ID" value="NZ_JAATER010000412.1"/>
</dbReference>
<evidence type="ECO:0000313" key="3">
    <source>
        <dbReference type="Proteomes" id="UP001142374"/>
    </source>
</evidence>
<sequence length="176" mass="17833">MSHIVLAVGATAVTLAGSAWYLPAVADLRAGDDRPRSGRLAARACVTEWAALAGVALLLFGPAPWQALCTVAGGGAAAGVLLRSRARAHLARERRESEACWAALRPASRPGGPGAGASRRVFLTWTLLGTVTASALALTLLLVTDMVTAALTSGCVAAATLLTAGARVTVLRGPRA</sequence>
<keyword evidence="1" id="KW-1133">Transmembrane helix</keyword>
<evidence type="ECO:0000313" key="2">
    <source>
        <dbReference type="EMBL" id="MCQ8771873.1"/>
    </source>
</evidence>